<organism evidence="3 5">
    <name type="scientific">Moraxella caviae</name>
    <dbReference type="NCBI Taxonomy" id="34060"/>
    <lineage>
        <taxon>Bacteria</taxon>
        <taxon>Pseudomonadati</taxon>
        <taxon>Pseudomonadota</taxon>
        <taxon>Gammaproteobacteria</taxon>
        <taxon>Moraxellales</taxon>
        <taxon>Moraxellaceae</taxon>
        <taxon>Moraxella</taxon>
    </lineage>
</organism>
<dbReference type="AlphaFoldDB" id="A0A1T0A0U1"/>
<dbReference type="RefSeq" id="WP_078276742.1">
    <property type="nucleotide sequence ID" value="NZ_CAACXO010000049.1"/>
</dbReference>
<keyword evidence="2" id="KW-0812">Transmembrane</keyword>
<dbReference type="Proteomes" id="UP000255279">
    <property type="component" value="Unassembled WGS sequence"/>
</dbReference>
<accession>A0A1T0A0U1</accession>
<gene>
    <name evidence="3" type="ORF">B0181_06725</name>
    <name evidence="4" type="ORF">NCTC10293_00219</name>
</gene>
<dbReference type="InterPro" id="IPR036680">
    <property type="entry name" value="SPOR-like_sf"/>
</dbReference>
<evidence type="ECO:0000256" key="2">
    <source>
        <dbReference type="SAM" id="Phobius"/>
    </source>
</evidence>
<keyword evidence="2" id="KW-0472">Membrane</keyword>
<feature type="region of interest" description="Disordered" evidence="1">
    <location>
        <begin position="248"/>
        <end position="361"/>
    </location>
</feature>
<proteinExistence type="predicted"/>
<keyword evidence="2" id="KW-1133">Transmembrane helix</keyword>
<dbReference type="Gene3D" id="3.30.70.1070">
    <property type="entry name" value="Sporulation related repeat"/>
    <property type="match status" value="1"/>
</dbReference>
<evidence type="ECO:0000313" key="3">
    <source>
        <dbReference type="EMBL" id="OOR89374.1"/>
    </source>
</evidence>
<keyword evidence="5" id="KW-1185">Reference proteome</keyword>
<dbReference type="STRING" id="34060.B0181_06725"/>
<dbReference type="EMBL" id="MUXU01000039">
    <property type="protein sequence ID" value="OOR89374.1"/>
    <property type="molecule type" value="Genomic_DNA"/>
</dbReference>
<evidence type="ECO:0000313" key="5">
    <source>
        <dbReference type="Proteomes" id="UP000190435"/>
    </source>
</evidence>
<dbReference type="GO" id="GO:0042834">
    <property type="term" value="F:peptidoglycan binding"/>
    <property type="evidence" value="ECO:0007669"/>
    <property type="project" value="InterPro"/>
</dbReference>
<feature type="transmembrane region" description="Helical" evidence="2">
    <location>
        <begin position="15"/>
        <end position="36"/>
    </location>
</feature>
<reference evidence="4 6" key="2">
    <citation type="submission" date="2018-06" db="EMBL/GenBank/DDBJ databases">
        <authorList>
            <consortium name="Pathogen Informatics"/>
            <person name="Doyle S."/>
        </authorList>
    </citation>
    <scope>NUCLEOTIDE SEQUENCE [LARGE SCALE GENOMIC DNA]</scope>
    <source>
        <strain evidence="4 6">NCTC10293</strain>
    </source>
</reference>
<reference evidence="3 5" key="1">
    <citation type="submission" date="2017-02" db="EMBL/GenBank/DDBJ databases">
        <title>Draft genome sequence of Moraxella caviae CCUG 355 type strain.</title>
        <authorList>
            <person name="Engstrom-Jakobsson H."/>
            <person name="Salva-Serra F."/>
            <person name="Thorell K."/>
            <person name="Gonzales-Siles L."/>
            <person name="Karlsson R."/>
            <person name="Boulund F."/>
            <person name="Engstrand L."/>
            <person name="Moore E."/>
        </authorList>
    </citation>
    <scope>NUCLEOTIDE SEQUENCE [LARGE SCALE GENOMIC DNA]</scope>
    <source>
        <strain evidence="3 5">CCUG 355</strain>
    </source>
</reference>
<evidence type="ECO:0000256" key="1">
    <source>
        <dbReference type="SAM" id="MobiDB-lite"/>
    </source>
</evidence>
<feature type="compositionally biased region" description="Polar residues" evidence="1">
    <location>
        <begin position="199"/>
        <end position="209"/>
    </location>
</feature>
<feature type="compositionally biased region" description="Basic and acidic residues" evidence="1">
    <location>
        <begin position="325"/>
        <end position="340"/>
    </location>
</feature>
<name>A0A1T0A0U1_9GAMM</name>
<sequence length="361" mass="39583">MYKSTTASAYFRRQALYWLIAAGAILAAWLILWLAASAPKIITDTKKEEITSQDIALPTRIDTLGELNKEVAPIDFSTLVRDLRTYPAEFKDHRFFEAAKNSYAIELMDVRQHEVIVDYLNGREDRDQFAYFRYLDADKQPRYVLTYGKFSNADTAQSQLSVTDFGLPASVRLSVAPVSRYIEMIDDYERGSVVRDSSPRQPRSVNLQATKREIPVQAATPADDALAQRSREQAAKIAKAREAALARAQEQGIGAPSEAGNASKTRSGAVGGSVFNDGANQPSEKSNQKPNQPAHQPAAQNSLTQAAQPATQAVQPAHQPSEPPAKADKPRAEKADKPKPENQSAPDMDTPASTVLEVLSE</sequence>
<feature type="compositionally biased region" description="Polar residues" evidence="1">
    <location>
        <begin position="278"/>
        <end position="304"/>
    </location>
</feature>
<dbReference type="Proteomes" id="UP000190435">
    <property type="component" value="Unassembled WGS sequence"/>
</dbReference>
<evidence type="ECO:0000313" key="4">
    <source>
        <dbReference type="EMBL" id="STZ09904.1"/>
    </source>
</evidence>
<dbReference type="EMBL" id="UGQE01000001">
    <property type="protein sequence ID" value="STZ09904.1"/>
    <property type="molecule type" value="Genomic_DNA"/>
</dbReference>
<feature type="region of interest" description="Disordered" evidence="1">
    <location>
        <begin position="192"/>
        <end position="230"/>
    </location>
</feature>
<dbReference type="OrthoDB" id="6655985at2"/>
<protein>
    <submittedName>
        <fullName evidence="3">Uncharacterized protein</fullName>
    </submittedName>
</protein>
<evidence type="ECO:0000313" key="6">
    <source>
        <dbReference type="Proteomes" id="UP000255279"/>
    </source>
</evidence>
<feature type="compositionally biased region" description="Low complexity" evidence="1">
    <location>
        <begin position="305"/>
        <end position="320"/>
    </location>
</feature>